<organism evidence="2 3">
    <name type="scientific">Phycisphaera mikurensis (strain NBRC 102666 / KCTC 22515 / FYK2301M01)</name>
    <dbReference type="NCBI Taxonomy" id="1142394"/>
    <lineage>
        <taxon>Bacteria</taxon>
        <taxon>Pseudomonadati</taxon>
        <taxon>Planctomycetota</taxon>
        <taxon>Phycisphaerae</taxon>
        <taxon>Phycisphaerales</taxon>
        <taxon>Phycisphaeraceae</taxon>
        <taxon>Phycisphaera</taxon>
    </lineage>
</organism>
<evidence type="ECO:0000313" key="3">
    <source>
        <dbReference type="Proteomes" id="UP000007881"/>
    </source>
</evidence>
<sequence length="200" mass="19766">MLFRSVLSAAACTAVAGTASAVPVSFTDFNANNGTFLEGVSSGTTTADGVTLTMSTGSGIFEGTGGGTGIVGPGETRFTNPGFNVSSGESYTLSFDTAGTLIGLTARLFDGTHTITVSAADGDSATFSTALSAQAPDSDVPLGLSFAAGEVLTVDNLSTGTGGNVGYRINAVNIDAIPEPASAALALAGGVLLLKRRRDA</sequence>
<dbReference type="HOGENOM" id="CLU_1365147_0_0_0"/>
<keyword evidence="3" id="KW-1185">Reference proteome</keyword>
<feature type="signal peptide" evidence="1">
    <location>
        <begin position="1"/>
        <end position="21"/>
    </location>
</feature>
<dbReference type="Proteomes" id="UP000007881">
    <property type="component" value="Chromosome"/>
</dbReference>
<dbReference type="KEGG" id="phm:PSMK_11510"/>
<reference evidence="2 3" key="1">
    <citation type="submission" date="2012-02" db="EMBL/GenBank/DDBJ databases">
        <title>Complete genome sequence of Phycisphaera mikurensis NBRC 102666.</title>
        <authorList>
            <person name="Ankai A."/>
            <person name="Hosoyama A."/>
            <person name="Terui Y."/>
            <person name="Sekine M."/>
            <person name="Fukai R."/>
            <person name="Kato Y."/>
            <person name="Nakamura S."/>
            <person name="Yamada-Narita S."/>
            <person name="Kawakoshi A."/>
            <person name="Fukunaga Y."/>
            <person name="Yamazaki S."/>
            <person name="Fujita N."/>
        </authorList>
    </citation>
    <scope>NUCLEOTIDE SEQUENCE [LARGE SCALE GENOMIC DNA]</scope>
    <source>
        <strain evidence="3">NBRC 102666 / KCTC 22515 / FYK2301M01</strain>
    </source>
</reference>
<protein>
    <recommendedName>
        <fullName evidence="4">PEP-CTERM protein-sorting domain-containing protein</fullName>
    </recommendedName>
</protein>
<dbReference type="RefSeq" id="WP_014436529.1">
    <property type="nucleotide sequence ID" value="NC_017080.1"/>
</dbReference>
<evidence type="ECO:0000313" key="2">
    <source>
        <dbReference type="EMBL" id="BAM03310.1"/>
    </source>
</evidence>
<evidence type="ECO:0000256" key="1">
    <source>
        <dbReference type="SAM" id="SignalP"/>
    </source>
</evidence>
<accession>I0IDH2</accession>
<keyword evidence="1" id="KW-0732">Signal</keyword>
<dbReference type="EMBL" id="AP012338">
    <property type="protein sequence ID" value="BAM03310.1"/>
    <property type="molecule type" value="Genomic_DNA"/>
</dbReference>
<name>I0IDH2_PHYMF</name>
<gene>
    <name evidence="2" type="ordered locus">PSMK_11510</name>
</gene>
<proteinExistence type="predicted"/>
<dbReference type="STRING" id="1142394.PSMK_11510"/>
<evidence type="ECO:0008006" key="4">
    <source>
        <dbReference type="Google" id="ProtNLM"/>
    </source>
</evidence>
<feature type="chain" id="PRO_5003629111" description="PEP-CTERM protein-sorting domain-containing protein" evidence="1">
    <location>
        <begin position="22"/>
        <end position="200"/>
    </location>
</feature>
<dbReference type="AlphaFoldDB" id="I0IDH2"/>